<dbReference type="Gene3D" id="1.10.150.690">
    <property type="entry name" value="DUF2063"/>
    <property type="match status" value="1"/>
</dbReference>
<accession>A0AAW3V2F8</accession>
<reference evidence="2 3" key="1">
    <citation type="submission" date="2020-08" db="EMBL/GenBank/DDBJ databases">
        <title>Genomic Encyclopedia of Type Strains, Phase IV (KMG-V): Genome sequencing to study the core and pangenomes of soil and plant-associated prokaryotes.</title>
        <authorList>
            <person name="Whitman W."/>
        </authorList>
    </citation>
    <scope>NUCLEOTIDE SEQUENCE [LARGE SCALE GENOMIC DNA]</scope>
    <source>
        <strain evidence="2 3">SEMIA 4013</strain>
    </source>
</reference>
<dbReference type="Proteomes" id="UP000518681">
    <property type="component" value="Unassembled WGS sequence"/>
</dbReference>
<dbReference type="InterPro" id="IPR018640">
    <property type="entry name" value="DUF2063"/>
</dbReference>
<dbReference type="Pfam" id="PF09836">
    <property type="entry name" value="DUF2063"/>
    <property type="match status" value="1"/>
</dbReference>
<proteinExistence type="predicted"/>
<dbReference type="InterPro" id="IPR044922">
    <property type="entry name" value="DUF2063_N_sf"/>
</dbReference>
<evidence type="ECO:0000313" key="2">
    <source>
        <dbReference type="EMBL" id="MBB6204566.1"/>
    </source>
</evidence>
<dbReference type="RefSeq" id="WP_260418145.1">
    <property type="nucleotide sequence ID" value="NZ_JACIIK010000009.1"/>
</dbReference>
<dbReference type="EMBL" id="JACIIK010000009">
    <property type="protein sequence ID" value="MBB6204566.1"/>
    <property type="molecule type" value="Genomic_DNA"/>
</dbReference>
<name>A0AAW3V2F8_9BURK</name>
<dbReference type="AlphaFoldDB" id="A0AAW3V2F8"/>
<organism evidence="2 3">
    <name type="scientific">Paraburkholderia fungorum</name>
    <dbReference type="NCBI Taxonomy" id="134537"/>
    <lineage>
        <taxon>Bacteria</taxon>
        <taxon>Pseudomonadati</taxon>
        <taxon>Pseudomonadota</taxon>
        <taxon>Betaproteobacteria</taxon>
        <taxon>Burkholderiales</taxon>
        <taxon>Burkholderiaceae</taxon>
        <taxon>Paraburkholderia</taxon>
    </lineage>
</organism>
<gene>
    <name evidence="2" type="ORF">GGD69_005460</name>
</gene>
<sequence>MIMPSLCELQDAMRRGIVDHDEAGAIAHIVAAGGVAPQDRLAVYRNTFAQTLIRALRLSYPAVDRLVGAEFFDAAAHEFVLRHPPRSSYLDEYGGEFADFLGQFAPAASVPYLPDVARLEWAVSCAIHAPDAAPLTIASLHSVEAAEYARICFVPHPSVSLVRTGYPADAIWRAVLDDDAVALPAIDLSSGPACLVIQRRTSGVVVERADETVWRFARALCARCPLGAALDECPDIDATAVLANLLAHGYFAGFSVASPTDPQQSPRSSR</sequence>
<comment type="caution">
    <text evidence="2">The sequence shown here is derived from an EMBL/GenBank/DDBJ whole genome shotgun (WGS) entry which is preliminary data.</text>
</comment>
<feature type="domain" description="Putative DNA-binding" evidence="1">
    <location>
        <begin position="8"/>
        <end position="101"/>
    </location>
</feature>
<evidence type="ECO:0000259" key="1">
    <source>
        <dbReference type="Pfam" id="PF09836"/>
    </source>
</evidence>
<evidence type="ECO:0000313" key="3">
    <source>
        <dbReference type="Proteomes" id="UP000518681"/>
    </source>
</evidence>
<protein>
    <recommendedName>
        <fullName evidence="1">Putative DNA-binding domain-containing protein</fullName>
    </recommendedName>
</protein>